<dbReference type="EMBL" id="WOCE01000006">
    <property type="protein sequence ID" value="KAE9612426.1"/>
    <property type="molecule type" value="Genomic_DNA"/>
</dbReference>
<evidence type="ECO:0000313" key="2">
    <source>
        <dbReference type="Proteomes" id="UP000447434"/>
    </source>
</evidence>
<organism evidence="1 2">
    <name type="scientific">Lupinus albus</name>
    <name type="common">White lupine</name>
    <name type="synonym">Lupinus termis</name>
    <dbReference type="NCBI Taxonomy" id="3870"/>
    <lineage>
        <taxon>Eukaryota</taxon>
        <taxon>Viridiplantae</taxon>
        <taxon>Streptophyta</taxon>
        <taxon>Embryophyta</taxon>
        <taxon>Tracheophyta</taxon>
        <taxon>Spermatophyta</taxon>
        <taxon>Magnoliopsida</taxon>
        <taxon>eudicotyledons</taxon>
        <taxon>Gunneridae</taxon>
        <taxon>Pentapetalae</taxon>
        <taxon>rosids</taxon>
        <taxon>fabids</taxon>
        <taxon>Fabales</taxon>
        <taxon>Fabaceae</taxon>
        <taxon>Papilionoideae</taxon>
        <taxon>50 kb inversion clade</taxon>
        <taxon>genistoids sensu lato</taxon>
        <taxon>core genistoids</taxon>
        <taxon>Genisteae</taxon>
        <taxon>Lupinus</taxon>
    </lineage>
</organism>
<dbReference type="Proteomes" id="UP000447434">
    <property type="component" value="Chromosome 6"/>
</dbReference>
<sequence length="63" mass="7465">MLMQYLFQRNIPTQYLYFNFNMRSLLSNWCTQIACGIARSSTFENSINTNKTKSFFSTFESTQ</sequence>
<keyword evidence="2" id="KW-1185">Reference proteome</keyword>
<reference evidence="2" key="1">
    <citation type="journal article" date="2020" name="Nat. Commun.">
        <title>Genome sequence of the cluster root forming white lupin.</title>
        <authorList>
            <person name="Hufnagel B."/>
            <person name="Marques A."/>
            <person name="Soriano A."/>
            <person name="Marques L."/>
            <person name="Divol F."/>
            <person name="Doumas P."/>
            <person name="Sallet E."/>
            <person name="Mancinotti D."/>
            <person name="Carrere S."/>
            <person name="Marande W."/>
            <person name="Arribat S."/>
            <person name="Keller J."/>
            <person name="Huneau C."/>
            <person name="Blein T."/>
            <person name="Aime D."/>
            <person name="Laguerre M."/>
            <person name="Taylor J."/>
            <person name="Schubert V."/>
            <person name="Nelson M."/>
            <person name="Geu-Flores F."/>
            <person name="Crespi M."/>
            <person name="Gallardo-Guerrero K."/>
            <person name="Delaux P.-M."/>
            <person name="Salse J."/>
            <person name="Berges H."/>
            <person name="Guyot R."/>
            <person name="Gouzy J."/>
            <person name="Peret B."/>
        </authorList>
    </citation>
    <scope>NUCLEOTIDE SEQUENCE [LARGE SCALE GENOMIC DNA]</scope>
    <source>
        <strain evidence="2">cv. Amiga</strain>
    </source>
</reference>
<dbReference type="AlphaFoldDB" id="A0A6A4QG16"/>
<accession>A0A6A4QG16</accession>
<protein>
    <submittedName>
        <fullName evidence="1">Uncharacterized protein</fullName>
    </submittedName>
</protein>
<name>A0A6A4QG16_LUPAL</name>
<gene>
    <name evidence="1" type="ORF">Lalb_Chr06g0172951</name>
</gene>
<comment type="caution">
    <text evidence="1">The sequence shown here is derived from an EMBL/GenBank/DDBJ whole genome shotgun (WGS) entry which is preliminary data.</text>
</comment>
<evidence type="ECO:0000313" key="1">
    <source>
        <dbReference type="EMBL" id="KAE9612426.1"/>
    </source>
</evidence>
<proteinExistence type="predicted"/>